<comment type="function">
    <text evidence="5">Catalyzes the methylation of C-1 in cobalt-precorrin-5B to form cobalt-precorrin-6A.</text>
</comment>
<comment type="catalytic activity">
    <reaction evidence="5">
        <text>Co-precorrin-5B + S-adenosyl-L-methionine = Co-precorrin-6A + S-adenosyl-L-homocysteine</text>
        <dbReference type="Rhea" id="RHEA:26285"/>
        <dbReference type="ChEBI" id="CHEBI:57856"/>
        <dbReference type="ChEBI" id="CHEBI:59789"/>
        <dbReference type="ChEBI" id="CHEBI:60063"/>
        <dbReference type="ChEBI" id="CHEBI:60064"/>
        <dbReference type="EC" id="2.1.1.195"/>
    </reaction>
</comment>
<evidence type="ECO:0000256" key="5">
    <source>
        <dbReference type="HAMAP-Rule" id="MF_00787"/>
    </source>
</evidence>
<dbReference type="Pfam" id="PF01888">
    <property type="entry name" value="CbiD"/>
    <property type="match status" value="1"/>
</dbReference>
<evidence type="ECO:0000313" key="7">
    <source>
        <dbReference type="Proteomes" id="UP000429958"/>
    </source>
</evidence>
<proteinExistence type="inferred from homology"/>
<comment type="similarity">
    <text evidence="5">Belongs to the CbiD family.</text>
</comment>
<dbReference type="Proteomes" id="UP000429958">
    <property type="component" value="Unassembled WGS sequence"/>
</dbReference>
<dbReference type="RefSeq" id="WP_154470619.1">
    <property type="nucleotide sequence ID" value="NZ_DBEWUL010000155.1"/>
</dbReference>
<organism evidence="6 7">
    <name type="scientific">Clostridium porci</name>
    <dbReference type="NCBI Taxonomy" id="2605778"/>
    <lineage>
        <taxon>Bacteria</taxon>
        <taxon>Bacillati</taxon>
        <taxon>Bacillota</taxon>
        <taxon>Clostridia</taxon>
        <taxon>Eubacteriales</taxon>
        <taxon>Clostridiaceae</taxon>
        <taxon>Clostridium</taxon>
    </lineage>
</organism>
<dbReference type="Gene3D" id="3.30.2110.10">
    <property type="entry name" value="CbiD-like"/>
    <property type="match status" value="1"/>
</dbReference>
<evidence type="ECO:0000256" key="3">
    <source>
        <dbReference type="ARBA" id="ARBA00022679"/>
    </source>
</evidence>
<dbReference type="AlphaFoldDB" id="A0A7X2NI70"/>
<keyword evidence="3 5" id="KW-0808">Transferase</keyword>
<dbReference type="NCBIfam" id="TIGR00312">
    <property type="entry name" value="cbiD"/>
    <property type="match status" value="1"/>
</dbReference>
<keyword evidence="2 5" id="KW-0489">Methyltransferase</keyword>
<dbReference type="InterPro" id="IPR002748">
    <property type="entry name" value="CbiD"/>
</dbReference>
<dbReference type="InterPro" id="IPR036074">
    <property type="entry name" value="CbiD_sf"/>
</dbReference>
<evidence type="ECO:0000256" key="2">
    <source>
        <dbReference type="ARBA" id="ARBA00022603"/>
    </source>
</evidence>
<comment type="pathway">
    <text evidence="5">Cofactor biosynthesis; adenosylcobalamin biosynthesis; cob(II)yrinate a,c-diamide from sirohydrochlorin (anaerobic route): step 6/10.</text>
</comment>
<keyword evidence="1 5" id="KW-0169">Cobalamin biosynthesis</keyword>
<evidence type="ECO:0000256" key="1">
    <source>
        <dbReference type="ARBA" id="ARBA00022573"/>
    </source>
</evidence>
<comment type="caution">
    <text evidence="6">The sequence shown here is derived from an EMBL/GenBank/DDBJ whole genome shotgun (WGS) entry which is preliminary data.</text>
</comment>
<dbReference type="PANTHER" id="PTHR35863">
    <property type="entry name" value="COBALT-PRECORRIN-5B C(1)-METHYLTRANSFERASE"/>
    <property type="match status" value="1"/>
</dbReference>
<dbReference type="SUPFAM" id="SSF111342">
    <property type="entry name" value="CbiD-like"/>
    <property type="match status" value="1"/>
</dbReference>
<dbReference type="HAMAP" id="MF_00787">
    <property type="entry name" value="CbiD"/>
    <property type="match status" value="1"/>
</dbReference>
<reference evidence="6 7" key="1">
    <citation type="submission" date="2019-08" db="EMBL/GenBank/DDBJ databases">
        <title>In-depth cultivation of the pig gut microbiome towards novel bacterial diversity and tailored functional studies.</title>
        <authorList>
            <person name="Wylensek D."/>
            <person name="Hitch T.C.A."/>
            <person name="Clavel T."/>
        </authorList>
    </citation>
    <scope>NUCLEOTIDE SEQUENCE [LARGE SCALE GENOMIC DNA]</scope>
    <source>
        <strain evidence="6 7">WCA-389-WT-23D1</strain>
    </source>
</reference>
<gene>
    <name evidence="5 6" type="primary">cbiD</name>
    <name evidence="6" type="ORF">FYJ39_01085</name>
</gene>
<dbReference type="GO" id="GO:0032259">
    <property type="term" value="P:methylation"/>
    <property type="evidence" value="ECO:0007669"/>
    <property type="project" value="UniProtKB-KW"/>
</dbReference>
<accession>A0A7X2NI70</accession>
<dbReference type="UniPathway" id="UPA00148">
    <property type="reaction ID" value="UER00227"/>
</dbReference>
<sequence>MGKSYIYKNRKKLRWGYTTGTCAAAASLAAAVVLLRRESVEQVQIETPKGILLDLEIEDMKAERDWVSCAVRKDGGDDPDVTNGFLVYSRVSRENPFKDKWETRKSGCYEYKNGTLHLFLSGGMGIGRVTKEGLSCEVGKYAINPVPRQMIFSQVEKVCRQEGFQGSLWIEISVPEGVEAASRTFNGKLGIEGGISILGTSGMVEPMSETALLETIRLELRQKALEGQSQVILTPGNYGQQFIKKAMGLELEQAVKCSNFIGATIDMAVEEGVKGLLLIGHGGKLIKVAAGVMNTHSSVADGRMEVLAAYAGAWGCKKELVRRLLSSVTVEDALRQMDAVEGLLEGVMRQVTEAVDRHLKGRAGGRIAIETVIFTNERGILGMSCGAAGMLKKLRCEKPYAGMGRISPVGNRF</sequence>
<keyword evidence="4 5" id="KW-0949">S-adenosyl-L-methionine</keyword>
<dbReference type="EC" id="2.1.1.195" evidence="5"/>
<dbReference type="EMBL" id="VUMD01000001">
    <property type="protein sequence ID" value="MSS35208.1"/>
    <property type="molecule type" value="Genomic_DNA"/>
</dbReference>
<evidence type="ECO:0000256" key="4">
    <source>
        <dbReference type="ARBA" id="ARBA00022691"/>
    </source>
</evidence>
<dbReference type="PIRSF" id="PIRSF026782">
    <property type="entry name" value="CbiD"/>
    <property type="match status" value="1"/>
</dbReference>
<keyword evidence="7" id="KW-1185">Reference proteome</keyword>
<dbReference type="PANTHER" id="PTHR35863:SF1">
    <property type="entry name" value="COBALT-PRECORRIN-5B C(1)-METHYLTRANSFERASE"/>
    <property type="match status" value="1"/>
</dbReference>
<protein>
    <recommendedName>
        <fullName evidence="5">Cobalt-precorrin-5B C(1)-methyltransferase</fullName>
        <ecNumber evidence="5">2.1.1.195</ecNumber>
    </recommendedName>
    <alternativeName>
        <fullName evidence="5">Cobalt-precorrin-6A synthase</fullName>
    </alternativeName>
</protein>
<dbReference type="GO" id="GO:0019251">
    <property type="term" value="P:anaerobic cobalamin biosynthetic process"/>
    <property type="evidence" value="ECO:0007669"/>
    <property type="project" value="UniProtKB-UniRule"/>
</dbReference>
<name>A0A7X2NI70_9CLOT</name>
<evidence type="ECO:0000313" key="6">
    <source>
        <dbReference type="EMBL" id="MSS35208.1"/>
    </source>
</evidence>
<dbReference type="GO" id="GO:0008168">
    <property type="term" value="F:methyltransferase activity"/>
    <property type="evidence" value="ECO:0007669"/>
    <property type="project" value="UniProtKB-UniRule"/>
</dbReference>